<dbReference type="GO" id="GO:0003676">
    <property type="term" value="F:nucleic acid binding"/>
    <property type="evidence" value="ECO:0007669"/>
    <property type="project" value="InterPro"/>
</dbReference>
<proteinExistence type="predicted"/>
<protein>
    <submittedName>
        <fullName evidence="2">Transposase InsO and inactivated derivatives</fullName>
    </submittedName>
</protein>
<dbReference type="InterPro" id="IPR048020">
    <property type="entry name" value="Transpos_IS3"/>
</dbReference>
<dbReference type="Gene3D" id="3.30.420.10">
    <property type="entry name" value="Ribonuclease H-like superfamily/Ribonuclease H"/>
    <property type="match status" value="1"/>
</dbReference>
<reference evidence="2 3" key="1">
    <citation type="submission" date="2017-04" db="EMBL/GenBank/DDBJ databases">
        <authorList>
            <person name="Afonso C.L."/>
            <person name="Miller P.J."/>
            <person name="Scott M.A."/>
            <person name="Spackman E."/>
            <person name="Goraichik I."/>
            <person name="Dimitrov K.M."/>
            <person name="Suarez D.L."/>
            <person name="Swayne D.E."/>
        </authorList>
    </citation>
    <scope>NUCLEOTIDE SEQUENCE [LARGE SCALE GENOMIC DNA]</scope>
    <source>
        <strain evidence="2 3">DSM 11270</strain>
    </source>
</reference>
<dbReference type="InterPro" id="IPR050900">
    <property type="entry name" value="Transposase_IS3/IS150/IS904"/>
</dbReference>
<dbReference type="AlphaFoldDB" id="A0A1W1UC36"/>
<dbReference type="PROSITE" id="PS50994">
    <property type="entry name" value="INTEGRASE"/>
    <property type="match status" value="1"/>
</dbReference>
<sequence>MGYRMIQKRLSKMGHKYSNLTIHKYMKQLGLKSITFKRKPAYIKGKAHKVFENLIKQDFTAEKKNTKWCTDFTYIHLLNGSLRYNCSILDLYDRSIVATKTTNYMTADLAIETLNEALANNKPEENLILHSDQGVQYTSKSFTEYCSNNKIIQSMSKAGCPYDNAPMESFFGKLKNEHIKHYEIKNDNHLNFLINDYVYGYYHHIRPHSALGGKTPFEARFT</sequence>
<dbReference type="Pfam" id="PF13333">
    <property type="entry name" value="rve_2"/>
    <property type="match status" value="1"/>
</dbReference>
<dbReference type="STRING" id="656914.SAMN00017405_2411"/>
<keyword evidence="3" id="KW-1185">Reference proteome</keyword>
<dbReference type="SUPFAM" id="SSF53098">
    <property type="entry name" value="Ribonuclease H-like"/>
    <property type="match status" value="1"/>
</dbReference>
<dbReference type="GO" id="GO:0015074">
    <property type="term" value="P:DNA integration"/>
    <property type="evidence" value="ECO:0007669"/>
    <property type="project" value="InterPro"/>
</dbReference>
<dbReference type="InterPro" id="IPR012337">
    <property type="entry name" value="RNaseH-like_sf"/>
</dbReference>
<dbReference type="PANTHER" id="PTHR46889:SF4">
    <property type="entry name" value="TRANSPOSASE INSO FOR INSERTION SEQUENCE ELEMENT IS911B-RELATED"/>
    <property type="match status" value="1"/>
</dbReference>
<accession>A0A1W1UC36</accession>
<dbReference type="Proteomes" id="UP000192731">
    <property type="component" value="Unassembled WGS sequence"/>
</dbReference>
<evidence type="ECO:0000313" key="2">
    <source>
        <dbReference type="EMBL" id="SMB78629.1"/>
    </source>
</evidence>
<name>A0A1W1UC36_DESTI</name>
<gene>
    <name evidence="2" type="ORF">SAMN00017405_2411</name>
</gene>
<dbReference type="InterPro" id="IPR036397">
    <property type="entry name" value="RNaseH_sf"/>
</dbReference>
<organism evidence="2 3">
    <name type="scientific">Desulfonispora thiosulfatigenes DSM 11270</name>
    <dbReference type="NCBI Taxonomy" id="656914"/>
    <lineage>
        <taxon>Bacteria</taxon>
        <taxon>Bacillati</taxon>
        <taxon>Bacillota</taxon>
        <taxon>Clostridia</taxon>
        <taxon>Eubacteriales</taxon>
        <taxon>Peptococcaceae</taxon>
        <taxon>Desulfonispora</taxon>
    </lineage>
</organism>
<evidence type="ECO:0000313" key="3">
    <source>
        <dbReference type="Proteomes" id="UP000192731"/>
    </source>
</evidence>
<dbReference type="NCBIfam" id="NF033516">
    <property type="entry name" value="transpos_IS3"/>
    <property type="match status" value="1"/>
</dbReference>
<dbReference type="EMBL" id="FWWT01000003">
    <property type="protein sequence ID" value="SMB78629.1"/>
    <property type="molecule type" value="Genomic_DNA"/>
</dbReference>
<feature type="domain" description="Integrase catalytic" evidence="1">
    <location>
        <begin position="60"/>
        <end position="222"/>
    </location>
</feature>
<dbReference type="PANTHER" id="PTHR46889">
    <property type="entry name" value="TRANSPOSASE INSF FOR INSERTION SEQUENCE IS3B-RELATED"/>
    <property type="match status" value="1"/>
</dbReference>
<dbReference type="InterPro" id="IPR001584">
    <property type="entry name" value="Integrase_cat-core"/>
</dbReference>
<evidence type="ECO:0000259" key="1">
    <source>
        <dbReference type="PROSITE" id="PS50994"/>
    </source>
</evidence>
<dbReference type="Pfam" id="PF00665">
    <property type="entry name" value="rve"/>
    <property type="match status" value="1"/>
</dbReference>